<gene>
    <name evidence="2" type="ORF">COV24_01015</name>
</gene>
<evidence type="ECO:0000259" key="1">
    <source>
        <dbReference type="Pfam" id="PF13470"/>
    </source>
</evidence>
<evidence type="ECO:0000313" key="3">
    <source>
        <dbReference type="Proteomes" id="UP000230214"/>
    </source>
</evidence>
<dbReference type="Pfam" id="PF13470">
    <property type="entry name" value="PIN_3"/>
    <property type="match status" value="1"/>
</dbReference>
<sequence>MQRNTYRIFLDTSVIIAAYGSKKGASGTIIKNSGNKYICIISEDILYEFFSKAKKLSTSILNIENWVKEKNIYVVKSPKEKYKESYKFVVGDAKDKHVLASAHNIRAHILLSLDKKHILTEQVKKALYPTLVLTPKEFLTKKPL</sequence>
<reference evidence="2 3" key="1">
    <citation type="submission" date="2017-09" db="EMBL/GenBank/DDBJ databases">
        <title>Depth-based differentiation of microbial function through sediment-hosted aquifers and enrichment of novel symbionts in the deep terrestrial subsurface.</title>
        <authorList>
            <person name="Probst A.J."/>
            <person name="Ladd B."/>
            <person name="Jarett J.K."/>
            <person name="Geller-Mcgrath D.E."/>
            <person name="Sieber C.M."/>
            <person name="Emerson J.B."/>
            <person name="Anantharaman K."/>
            <person name="Thomas B.C."/>
            <person name="Malmstrom R."/>
            <person name="Stieglmeier M."/>
            <person name="Klingl A."/>
            <person name="Woyke T."/>
            <person name="Ryan C.M."/>
            <person name="Banfield J.F."/>
        </authorList>
    </citation>
    <scope>NUCLEOTIDE SEQUENCE [LARGE SCALE GENOMIC DNA]</scope>
    <source>
        <strain evidence="2">CG10_big_fil_rev_8_21_14_0_10_32_10</strain>
    </source>
</reference>
<dbReference type="EMBL" id="PCXU01000011">
    <property type="protein sequence ID" value="PIR43805.1"/>
    <property type="molecule type" value="Genomic_DNA"/>
</dbReference>
<dbReference type="NCBIfam" id="TIGR00305">
    <property type="entry name" value="putative toxin-antitoxin system toxin component, PIN family"/>
    <property type="match status" value="1"/>
</dbReference>
<dbReference type="SUPFAM" id="SSF88723">
    <property type="entry name" value="PIN domain-like"/>
    <property type="match status" value="1"/>
</dbReference>
<dbReference type="InterPro" id="IPR002850">
    <property type="entry name" value="PIN_toxin-like"/>
</dbReference>
<organism evidence="2 3">
    <name type="scientific">candidate division WWE3 bacterium CG10_big_fil_rev_8_21_14_0_10_32_10</name>
    <dbReference type="NCBI Taxonomy" id="1975090"/>
    <lineage>
        <taxon>Bacteria</taxon>
        <taxon>Katanobacteria</taxon>
    </lineage>
</organism>
<comment type="caution">
    <text evidence="2">The sequence shown here is derived from an EMBL/GenBank/DDBJ whole genome shotgun (WGS) entry which is preliminary data.</text>
</comment>
<evidence type="ECO:0000313" key="2">
    <source>
        <dbReference type="EMBL" id="PIR43805.1"/>
    </source>
</evidence>
<dbReference type="InterPro" id="IPR002716">
    <property type="entry name" value="PIN_dom"/>
</dbReference>
<accession>A0A2H0RDA9</accession>
<dbReference type="InterPro" id="IPR029060">
    <property type="entry name" value="PIN-like_dom_sf"/>
</dbReference>
<dbReference type="AlphaFoldDB" id="A0A2H0RDA9"/>
<name>A0A2H0RDA9_UNCKA</name>
<dbReference type="Proteomes" id="UP000230214">
    <property type="component" value="Unassembled WGS sequence"/>
</dbReference>
<protein>
    <submittedName>
        <fullName evidence="2">Putative toxin-antitoxin system toxin component, PIN family</fullName>
    </submittedName>
</protein>
<feature type="domain" description="PIN" evidence="1">
    <location>
        <begin position="7"/>
        <end position="116"/>
    </location>
</feature>
<proteinExistence type="predicted"/>
<dbReference type="CDD" id="cd09854">
    <property type="entry name" value="PIN_VapC-like"/>
    <property type="match status" value="1"/>
</dbReference>